<comment type="similarity">
    <text evidence="5">Belongs to the U2 small nuclear ribonucleoprotein A family.</text>
</comment>
<evidence type="ECO:0000256" key="5">
    <source>
        <dbReference type="ARBA" id="ARBA00024196"/>
    </source>
</evidence>
<keyword evidence="3" id="KW-0677">Repeat</keyword>
<feature type="compositionally biased region" description="Low complexity" evidence="6">
    <location>
        <begin position="302"/>
        <end position="316"/>
    </location>
</feature>
<dbReference type="GeneID" id="106817232"/>
<feature type="region of interest" description="Disordered" evidence="6">
    <location>
        <begin position="298"/>
        <end position="376"/>
    </location>
</feature>
<dbReference type="InterPro" id="IPR001611">
    <property type="entry name" value="Leu-rich_rpt"/>
</dbReference>
<dbReference type="CDD" id="cd23767">
    <property type="entry name" value="IQCD"/>
    <property type="match status" value="1"/>
</dbReference>
<feature type="compositionally biased region" description="Polar residues" evidence="6">
    <location>
        <begin position="665"/>
        <end position="681"/>
    </location>
</feature>
<feature type="compositionally biased region" description="Basic and acidic residues" evidence="6">
    <location>
        <begin position="388"/>
        <end position="401"/>
    </location>
</feature>
<name>A0ABM1EYW1_PRICU</name>
<evidence type="ECO:0000313" key="8">
    <source>
        <dbReference type="RefSeq" id="XP_014677382.1"/>
    </source>
</evidence>
<accession>A0ABM1EYW1</accession>
<feature type="compositionally biased region" description="Basic and acidic residues" evidence="6">
    <location>
        <begin position="254"/>
        <end position="264"/>
    </location>
</feature>
<sequence>MQVAQRYFPQSLNILSLAENKLDDLNEISYLSGLKNLEQLSIAKNPCVIATCETHCFDYRPFVVNWCLNLKILDGSIIGQREGLKGEWLLSQGKGRHFVPGEHELLTEYLSSTCPVTSNHDEPAKEAKLKHILNKQREYQQQLSKKSLGAPSIQAVLRGDNPSSSLIDDPDVENATDVQKRTDKDISADIPPPPHSTSQVLRNTWTSFQQVFSQNPLLILPETSAGYSIQIGRSVEHTESSASLVLMSCDTDDRKAAMQDEKPRSSPHAAAVSPSKLTSYEAYESRPIRPLGKDIFRAATGLPSPTRPLTSSPQRPDFYVRKPRTPVRKHLSSQQKFGVGASDSDAGSLERSSEIRSRKAKKTGRQSMEGGRVRPFLLAYRQPYRAEKYSPGREDGQENKSRAPASASSSAKPATMKSVRSVAQKEAPARRRSSTLTPLGNRNGPAVDKSSERGVTRAGYTRTRSLSASRIPLTATQPRKGDDDDPRFVYRNPKPVSQPSNLGRRIASGGKLLSPQPKHCMQATEMPTTMSQSLDSATMFFEQKRYPVKHFKDGGLSPEAEMDLSQEEEIAAVRIQALWKGYQVRHLDERVRQIKEQLRSQRLEAHVEALGIELKRNRQMHEQDKRLRTLQMDAIKCLWKEVKELRNWKSDLQSQMSELVRPVDPSTQTSPVTPPGLSNNASADAKYEQLDKKNDAARKTVAGDAAASWICFVRGYGDSIDIKREEKMGRSR</sequence>
<dbReference type="Gene3D" id="3.80.10.10">
    <property type="entry name" value="Ribonuclease Inhibitor"/>
    <property type="match status" value="1"/>
</dbReference>
<dbReference type="PROSITE" id="PS51450">
    <property type="entry name" value="LRR"/>
    <property type="match status" value="1"/>
</dbReference>
<reference evidence="8" key="1">
    <citation type="submission" date="2025-08" db="UniProtKB">
        <authorList>
            <consortium name="RefSeq"/>
        </authorList>
    </citation>
    <scope>IDENTIFICATION</scope>
</reference>
<keyword evidence="7" id="KW-1185">Reference proteome</keyword>
<dbReference type="SUPFAM" id="SSF52058">
    <property type="entry name" value="L domain-like"/>
    <property type="match status" value="1"/>
</dbReference>
<evidence type="ECO:0000313" key="7">
    <source>
        <dbReference type="Proteomes" id="UP000695022"/>
    </source>
</evidence>
<comment type="subcellular location">
    <subcellularLocation>
        <location evidence="1">Nucleus</location>
    </subcellularLocation>
</comment>
<dbReference type="InterPro" id="IPR044640">
    <property type="entry name" value="RU2A"/>
</dbReference>
<feature type="compositionally biased region" description="Basic and acidic residues" evidence="6">
    <location>
        <begin position="479"/>
        <end position="488"/>
    </location>
</feature>
<evidence type="ECO:0000256" key="3">
    <source>
        <dbReference type="ARBA" id="ARBA00022737"/>
    </source>
</evidence>
<feature type="region of interest" description="Disordered" evidence="6">
    <location>
        <begin position="388"/>
        <end position="504"/>
    </location>
</feature>
<dbReference type="RefSeq" id="XP_014677382.1">
    <property type="nucleotide sequence ID" value="XM_014821896.1"/>
</dbReference>
<evidence type="ECO:0000256" key="1">
    <source>
        <dbReference type="ARBA" id="ARBA00004123"/>
    </source>
</evidence>
<evidence type="ECO:0000256" key="4">
    <source>
        <dbReference type="ARBA" id="ARBA00023242"/>
    </source>
</evidence>
<feature type="region of interest" description="Disordered" evidence="6">
    <location>
        <begin position="657"/>
        <end position="681"/>
    </location>
</feature>
<feature type="region of interest" description="Disordered" evidence="6">
    <location>
        <begin position="254"/>
        <end position="277"/>
    </location>
</feature>
<dbReference type="PROSITE" id="PS50096">
    <property type="entry name" value="IQ"/>
    <property type="match status" value="1"/>
</dbReference>
<evidence type="ECO:0000256" key="2">
    <source>
        <dbReference type="ARBA" id="ARBA00022614"/>
    </source>
</evidence>
<keyword evidence="2" id="KW-0433">Leucine-rich repeat</keyword>
<dbReference type="PANTHER" id="PTHR10552">
    <property type="entry name" value="U2 SMALL NUCLEAR RIBONUCLEOPROTEIN A"/>
    <property type="match status" value="1"/>
</dbReference>
<gene>
    <name evidence="8" type="primary">LOC106817232</name>
</gene>
<dbReference type="Proteomes" id="UP000695022">
    <property type="component" value="Unplaced"/>
</dbReference>
<dbReference type="PANTHER" id="PTHR10552:SF6">
    <property type="entry name" value="U2 SMALL NUCLEAR RIBONUCLEOPROTEIN A"/>
    <property type="match status" value="1"/>
</dbReference>
<evidence type="ECO:0000256" key="6">
    <source>
        <dbReference type="SAM" id="MobiDB-lite"/>
    </source>
</evidence>
<feature type="compositionally biased region" description="Basic residues" evidence="6">
    <location>
        <begin position="321"/>
        <end position="331"/>
    </location>
</feature>
<keyword evidence="4" id="KW-0539">Nucleus</keyword>
<proteinExistence type="inferred from homology"/>
<organism evidence="7 8">
    <name type="scientific">Priapulus caudatus</name>
    <name type="common">Priapulid worm</name>
    <dbReference type="NCBI Taxonomy" id="37621"/>
    <lineage>
        <taxon>Eukaryota</taxon>
        <taxon>Metazoa</taxon>
        <taxon>Ecdysozoa</taxon>
        <taxon>Scalidophora</taxon>
        <taxon>Priapulida</taxon>
        <taxon>Priapulimorpha</taxon>
        <taxon>Priapulimorphida</taxon>
        <taxon>Priapulidae</taxon>
        <taxon>Priapulus</taxon>
    </lineage>
</organism>
<dbReference type="InterPro" id="IPR032675">
    <property type="entry name" value="LRR_dom_sf"/>
</dbReference>
<protein>
    <submittedName>
        <fullName evidence="8">Uncharacterized protein LOC106817232</fullName>
    </submittedName>
</protein>
<feature type="compositionally biased region" description="Low complexity" evidence="6">
    <location>
        <begin position="402"/>
        <end position="414"/>
    </location>
</feature>